<dbReference type="InterPro" id="IPR036397">
    <property type="entry name" value="RNaseH_sf"/>
</dbReference>
<sequence>MLNFYLDPELNYTWTQSSVLAAKAAGKGANNHARNLRCWVVEFVQSGTLPQNRYGRFNTSLLEDEDLAQQIHLHLQGITKEGYIRAQDVVDFMATEPMKRYLGTKTGISLRTAQRWMKKMSWRWKKAGNGMYRDGHDRDDVVKYREGFIQRMASYSKRMVTYDKDGNIASNPTDVDIAAGKHPLILVTHDESTFYANDRRKTKWEHADSMRPEPKGEGASLMVSDFLTTKWGRLVHNEQYVHHLSRAINYLQSVLILREARILFKAGKNRDGYFNNDQLVEQVENAMDIFEERTNGEARGLFLFDNATTHQKRPPDGLSAQNMTKGSKLGWTHIKGGPKMRHGTMPNGERQDFYYPLDHETKPGWFKGMEVILRERGLWRDGLLAQCKDFKCKDGATDCCCRRTLFNQPDFWSAKSHLEEVITARGHECDFYPKFHCELNFIEQYWGAAKLRYRLTPRTQTFDAMQKNVVACLDDVPLIQIRRYANRSARFMDAYAKGLSSSQAAWATKKYHGHRVLPNTIMDELEKAGKA</sequence>
<dbReference type="Gene3D" id="3.30.420.10">
    <property type="entry name" value="Ribonuclease H-like superfamily/Ribonuclease H"/>
    <property type="match status" value="1"/>
</dbReference>
<dbReference type="Proteomes" id="UP000294933">
    <property type="component" value="Unassembled WGS sequence"/>
</dbReference>
<organism evidence="1 2">
    <name type="scientific">Rickenella mellea</name>
    <dbReference type="NCBI Taxonomy" id="50990"/>
    <lineage>
        <taxon>Eukaryota</taxon>
        <taxon>Fungi</taxon>
        <taxon>Dikarya</taxon>
        <taxon>Basidiomycota</taxon>
        <taxon>Agaricomycotina</taxon>
        <taxon>Agaricomycetes</taxon>
        <taxon>Hymenochaetales</taxon>
        <taxon>Rickenellaceae</taxon>
        <taxon>Rickenella</taxon>
    </lineage>
</organism>
<dbReference type="PANTHER" id="PTHR35871:SF1">
    <property type="entry name" value="CXC1-LIKE CYSTEINE CLUSTER ASSOCIATED WITH KDZ TRANSPOSASES DOMAIN-CONTAINING PROTEIN"/>
    <property type="match status" value="1"/>
</dbReference>
<dbReference type="OrthoDB" id="6511194at2759"/>
<keyword evidence="2" id="KW-1185">Reference proteome</keyword>
<dbReference type="VEuPathDB" id="FungiDB:BD410DRAFT_881969"/>
<dbReference type="GO" id="GO:0003676">
    <property type="term" value="F:nucleic acid binding"/>
    <property type="evidence" value="ECO:0007669"/>
    <property type="project" value="InterPro"/>
</dbReference>
<protein>
    <submittedName>
        <fullName evidence="1">Uncharacterized protein</fullName>
    </submittedName>
</protein>
<gene>
    <name evidence="1" type="ORF">BD410DRAFT_881969</name>
</gene>
<dbReference type="PANTHER" id="PTHR35871">
    <property type="entry name" value="EXPRESSED PROTEIN"/>
    <property type="match status" value="1"/>
</dbReference>
<evidence type="ECO:0000313" key="2">
    <source>
        <dbReference type="Proteomes" id="UP000294933"/>
    </source>
</evidence>
<dbReference type="AlphaFoldDB" id="A0A4Y7QH30"/>
<reference evidence="1 2" key="1">
    <citation type="submission" date="2018-06" db="EMBL/GenBank/DDBJ databases">
        <title>A transcriptomic atlas of mushroom development highlights an independent origin of complex multicellularity.</title>
        <authorList>
            <consortium name="DOE Joint Genome Institute"/>
            <person name="Krizsan K."/>
            <person name="Almasi E."/>
            <person name="Merenyi Z."/>
            <person name="Sahu N."/>
            <person name="Viragh M."/>
            <person name="Koszo T."/>
            <person name="Mondo S."/>
            <person name="Kiss B."/>
            <person name="Balint B."/>
            <person name="Kues U."/>
            <person name="Barry K."/>
            <person name="Hegedus J.C."/>
            <person name="Henrissat B."/>
            <person name="Johnson J."/>
            <person name="Lipzen A."/>
            <person name="Ohm R."/>
            <person name="Nagy I."/>
            <person name="Pangilinan J."/>
            <person name="Yan J."/>
            <person name="Xiong Y."/>
            <person name="Grigoriev I.V."/>
            <person name="Hibbett D.S."/>
            <person name="Nagy L.G."/>
        </authorList>
    </citation>
    <scope>NUCLEOTIDE SEQUENCE [LARGE SCALE GENOMIC DNA]</scope>
    <source>
        <strain evidence="1 2">SZMC22713</strain>
    </source>
</reference>
<dbReference type="EMBL" id="ML170161">
    <property type="protein sequence ID" value="TDL26508.1"/>
    <property type="molecule type" value="Genomic_DNA"/>
</dbReference>
<accession>A0A4Y7QH30</accession>
<proteinExistence type="predicted"/>
<name>A0A4Y7QH30_9AGAM</name>
<evidence type="ECO:0000313" key="1">
    <source>
        <dbReference type="EMBL" id="TDL26508.1"/>
    </source>
</evidence>